<dbReference type="InterPro" id="IPR002110">
    <property type="entry name" value="Ankyrin_rpt"/>
</dbReference>
<dbReference type="PROSITE" id="PS50297">
    <property type="entry name" value="ANK_REP_REGION"/>
    <property type="match status" value="1"/>
</dbReference>
<proteinExistence type="predicted"/>
<dbReference type="STRING" id="658187.LDG_6933"/>
<dbReference type="RefSeq" id="WP_006870859.1">
    <property type="nucleotide sequence ID" value="NZ_JH413820.1"/>
</dbReference>
<evidence type="ECO:0000313" key="2">
    <source>
        <dbReference type="EMBL" id="EHL31027.1"/>
    </source>
</evidence>
<feature type="repeat" description="ANK" evidence="1">
    <location>
        <begin position="197"/>
        <end position="225"/>
    </location>
</feature>
<protein>
    <submittedName>
        <fullName evidence="2">Uncharacterized protein</fullName>
    </submittedName>
</protein>
<dbReference type="eggNOG" id="COG0666">
    <property type="taxonomic scope" value="Bacteria"/>
</dbReference>
<dbReference type="Gene3D" id="1.25.40.20">
    <property type="entry name" value="Ankyrin repeat-containing domain"/>
    <property type="match status" value="1"/>
</dbReference>
<evidence type="ECO:0000256" key="1">
    <source>
        <dbReference type="PROSITE-ProRule" id="PRU00023"/>
    </source>
</evidence>
<accession>G9ENV5</accession>
<dbReference type="Proteomes" id="UP000002770">
    <property type="component" value="Unassembled WGS sequence"/>
</dbReference>
<keyword evidence="3" id="KW-1185">Reference proteome</keyword>
<dbReference type="OrthoDB" id="5652302at2"/>
<evidence type="ECO:0000313" key="3">
    <source>
        <dbReference type="Proteomes" id="UP000002770"/>
    </source>
</evidence>
<reference evidence="2 3" key="1">
    <citation type="journal article" date="2011" name="BMC Genomics">
        <title>Insight into cross-talk between intra-amoebal pathogens.</title>
        <authorList>
            <person name="Gimenez G."/>
            <person name="Bertelli C."/>
            <person name="Moliner C."/>
            <person name="Robert C."/>
            <person name="Raoult D."/>
            <person name="Fournier P.E."/>
            <person name="Greub G."/>
        </authorList>
    </citation>
    <scope>NUCLEOTIDE SEQUENCE [LARGE SCALE GENOMIC DNA]</scope>
    <source>
        <strain evidence="2 3">LLAP12</strain>
    </source>
</reference>
<dbReference type="PROSITE" id="PS50088">
    <property type="entry name" value="ANK_REPEAT"/>
    <property type="match status" value="1"/>
</dbReference>
<dbReference type="InterPro" id="IPR036770">
    <property type="entry name" value="Ankyrin_rpt-contain_sf"/>
</dbReference>
<dbReference type="AlphaFoldDB" id="G9ENV5"/>
<dbReference type="EMBL" id="JH413820">
    <property type="protein sequence ID" value="EHL31027.1"/>
    <property type="molecule type" value="Genomic_DNA"/>
</dbReference>
<dbReference type="SUPFAM" id="SSF48403">
    <property type="entry name" value="Ankyrin repeat"/>
    <property type="match status" value="1"/>
</dbReference>
<dbReference type="InParanoid" id="G9ENV5"/>
<gene>
    <name evidence="2" type="ORF">LDG_6933</name>
</gene>
<sequence length="246" mass="27810">MTLREGIINSYNANSSTHELNDAEKANLLFDIVLKLIIQNKWTYFAKGKGYSAEFILNCNYSEPLHVNCFELSQMFAALCAQVGISDVDTFVYKNKPSSKIGQKLYEENSESKYTFQCFDAQFECIDNQICFDQHSVVKVNGRFYDLIFSCAYEQIAEPYDVGPLAQAISSLYSNNEMEALQLLQKCNEDELKQTIAGESLLHIAAGSNFLTVTSFLLGNGVDANKLPIDTMRSRRFLCTMLLIRN</sequence>
<organism evidence="2 3">
    <name type="scientific">Legionella drancourtii LLAP12</name>
    <dbReference type="NCBI Taxonomy" id="658187"/>
    <lineage>
        <taxon>Bacteria</taxon>
        <taxon>Pseudomonadati</taxon>
        <taxon>Pseudomonadota</taxon>
        <taxon>Gammaproteobacteria</taxon>
        <taxon>Legionellales</taxon>
        <taxon>Legionellaceae</taxon>
        <taxon>Legionella</taxon>
    </lineage>
</organism>
<name>G9ENV5_9GAMM</name>
<keyword evidence="1" id="KW-0040">ANK repeat</keyword>
<dbReference type="HOGENOM" id="CLU_1127970_0_0_6"/>